<dbReference type="Gene3D" id="1.10.10.10">
    <property type="entry name" value="Winged helix-like DNA-binding domain superfamily/Winged helix DNA-binding domain"/>
    <property type="match status" value="1"/>
</dbReference>
<dbReference type="Gene3D" id="3.40.190.10">
    <property type="entry name" value="Periplasmic binding protein-like II"/>
    <property type="match status" value="2"/>
</dbReference>
<gene>
    <name evidence="6" type="ORF">CEJ45_14045</name>
</gene>
<dbReference type="PANTHER" id="PTHR30346:SF17">
    <property type="entry name" value="LYSR FAMILY TRANSCRIPTIONAL REGULATOR"/>
    <property type="match status" value="1"/>
</dbReference>
<dbReference type="SUPFAM" id="SSF53850">
    <property type="entry name" value="Periplasmic binding protein-like II"/>
    <property type="match status" value="1"/>
</dbReference>
<dbReference type="PROSITE" id="PS50931">
    <property type="entry name" value="HTH_LYSR"/>
    <property type="match status" value="1"/>
</dbReference>
<reference evidence="6 7" key="1">
    <citation type="journal article" date="2010" name="Int. J. Syst. Evol. Microbiol.">
        <title>Reclassification of Herbaspirillum putei as a later heterotypic synonym of Herbaspirillum huttiense, with the description of H. huttiense subsp. huttiense subsp. nov. and H. huttiense subsp. putei subsp. nov., comb. nov., and description of Herbaspirillum aquaticum sp. nov.</title>
        <authorList>
            <person name="Dobritsa A.P."/>
            <person name="Reddy M.C."/>
            <person name="Samadpour M."/>
        </authorList>
    </citation>
    <scope>NUCLEOTIDE SEQUENCE [LARGE SCALE GENOMIC DNA]</scope>
    <source>
        <strain evidence="6 7">IEH 4430</strain>
    </source>
</reference>
<dbReference type="Proteomes" id="UP000214747">
    <property type="component" value="Unassembled WGS sequence"/>
</dbReference>
<dbReference type="InterPro" id="IPR036388">
    <property type="entry name" value="WH-like_DNA-bd_sf"/>
</dbReference>
<keyword evidence="2" id="KW-0805">Transcription regulation</keyword>
<dbReference type="Pfam" id="PF03466">
    <property type="entry name" value="LysR_substrate"/>
    <property type="match status" value="1"/>
</dbReference>
<comment type="similarity">
    <text evidence="1">Belongs to the LysR transcriptional regulatory family.</text>
</comment>
<keyword evidence="7" id="KW-1185">Reference proteome</keyword>
<dbReference type="AlphaFoldDB" id="A0A225SSX0"/>
<evidence type="ECO:0000256" key="1">
    <source>
        <dbReference type="ARBA" id="ARBA00009437"/>
    </source>
</evidence>
<keyword evidence="3" id="KW-0238">DNA-binding</keyword>
<protein>
    <submittedName>
        <fullName evidence="6">LysR family transcriptional regulator</fullName>
    </submittedName>
</protein>
<organism evidence="6 7">
    <name type="scientific">Herbaspirillum aquaticum</name>
    <dbReference type="NCBI Taxonomy" id="568783"/>
    <lineage>
        <taxon>Bacteria</taxon>
        <taxon>Pseudomonadati</taxon>
        <taxon>Pseudomonadota</taxon>
        <taxon>Betaproteobacteria</taxon>
        <taxon>Burkholderiales</taxon>
        <taxon>Oxalobacteraceae</taxon>
        <taxon>Herbaspirillum</taxon>
    </lineage>
</organism>
<keyword evidence="4" id="KW-0804">Transcription</keyword>
<sequence>MISIRQLRYFVEIVEARGYTRASERLFIAQSALSRQVKELEADLDVVLIKREAKAFELTQAGQDFYERSRRILLDLDRAVAQARTIGKGEHGALRLLHSSSVPLSAPLGPTLNAALKDFPGISLEISQAPSEYQAREIVEGSADIGLARLPILRAHPNLESTVLYRERLVAAVPATHRLAGRSEVEIAELRDDFFVTVPHRDRGGLSYLVAERCIAHGFYPRVARATSRKNSLLSLVNAGFGIAVVPQSMASISLSAGVSFPALKDADFHSEVALLRRRDAPAMVQQFVETFVARLHEAGVTAMAGSVAPDLS</sequence>
<dbReference type="CDD" id="cd08414">
    <property type="entry name" value="PBP2_LTTR_aromatics_like"/>
    <property type="match status" value="1"/>
</dbReference>
<evidence type="ECO:0000259" key="5">
    <source>
        <dbReference type="PROSITE" id="PS50931"/>
    </source>
</evidence>
<dbReference type="PRINTS" id="PR00039">
    <property type="entry name" value="HTHLYSR"/>
</dbReference>
<evidence type="ECO:0000256" key="2">
    <source>
        <dbReference type="ARBA" id="ARBA00023015"/>
    </source>
</evidence>
<feature type="domain" description="HTH lysR-type" evidence="5">
    <location>
        <begin position="2"/>
        <end position="59"/>
    </location>
</feature>
<evidence type="ECO:0000256" key="4">
    <source>
        <dbReference type="ARBA" id="ARBA00023163"/>
    </source>
</evidence>
<dbReference type="GO" id="GO:0032993">
    <property type="term" value="C:protein-DNA complex"/>
    <property type="evidence" value="ECO:0007669"/>
    <property type="project" value="TreeGrafter"/>
</dbReference>
<evidence type="ECO:0000313" key="7">
    <source>
        <dbReference type="Proteomes" id="UP000214747"/>
    </source>
</evidence>
<dbReference type="InterPro" id="IPR005119">
    <property type="entry name" value="LysR_subst-bd"/>
</dbReference>
<dbReference type="GO" id="GO:0003700">
    <property type="term" value="F:DNA-binding transcription factor activity"/>
    <property type="evidence" value="ECO:0007669"/>
    <property type="project" value="InterPro"/>
</dbReference>
<dbReference type="PANTHER" id="PTHR30346">
    <property type="entry name" value="TRANSCRIPTIONAL DUAL REGULATOR HCAR-RELATED"/>
    <property type="match status" value="1"/>
</dbReference>
<evidence type="ECO:0000256" key="3">
    <source>
        <dbReference type="ARBA" id="ARBA00023125"/>
    </source>
</evidence>
<proteinExistence type="inferred from homology"/>
<dbReference type="SUPFAM" id="SSF46785">
    <property type="entry name" value="Winged helix' DNA-binding domain"/>
    <property type="match status" value="1"/>
</dbReference>
<dbReference type="FunFam" id="1.10.10.10:FF:000001">
    <property type="entry name" value="LysR family transcriptional regulator"/>
    <property type="match status" value="1"/>
</dbReference>
<dbReference type="InterPro" id="IPR000847">
    <property type="entry name" value="LysR_HTH_N"/>
</dbReference>
<dbReference type="EMBL" id="NJGV01000011">
    <property type="protein sequence ID" value="OWY34160.1"/>
    <property type="molecule type" value="Genomic_DNA"/>
</dbReference>
<dbReference type="Pfam" id="PF00126">
    <property type="entry name" value="HTH_1"/>
    <property type="match status" value="1"/>
</dbReference>
<name>A0A225SSX0_9BURK</name>
<dbReference type="GO" id="GO:0003677">
    <property type="term" value="F:DNA binding"/>
    <property type="evidence" value="ECO:0007669"/>
    <property type="project" value="UniProtKB-KW"/>
</dbReference>
<comment type="caution">
    <text evidence="6">The sequence shown here is derived from an EMBL/GenBank/DDBJ whole genome shotgun (WGS) entry which is preliminary data.</text>
</comment>
<dbReference type="RefSeq" id="WP_088755753.1">
    <property type="nucleotide sequence ID" value="NZ_NJGV01000011.1"/>
</dbReference>
<evidence type="ECO:0000313" key="6">
    <source>
        <dbReference type="EMBL" id="OWY34160.1"/>
    </source>
</evidence>
<accession>A0A225SSX0</accession>
<dbReference type="InterPro" id="IPR036390">
    <property type="entry name" value="WH_DNA-bd_sf"/>
</dbReference>